<gene>
    <name evidence="1" type="ORF">EJK17_07130</name>
</gene>
<evidence type="ECO:0000313" key="1">
    <source>
        <dbReference type="EMBL" id="RVU70550.1"/>
    </source>
</evidence>
<dbReference type="InterPro" id="IPR019642">
    <property type="entry name" value="DUF2507"/>
</dbReference>
<dbReference type="InterPro" id="IPR024096">
    <property type="entry name" value="NO_sig/Golgi_transp_ligand-bd"/>
</dbReference>
<dbReference type="Proteomes" id="UP000288291">
    <property type="component" value="Unassembled WGS sequence"/>
</dbReference>
<reference evidence="1 2" key="1">
    <citation type="submission" date="2018-12" db="EMBL/GenBank/DDBJ databases">
        <authorList>
            <person name="Meng J."/>
        </authorList>
    </citation>
    <scope>NUCLEOTIDE SEQUENCE [LARGE SCALE GENOMIC DNA]</scope>
    <source>
        <strain evidence="1 2">HT111-2</strain>
    </source>
</reference>
<organism evidence="1 2">
    <name type="scientific">Lactobacillus xujianguonis</name>
    <dbReference type="NCBI Taxonomy" id="2495899"/>
    <lineage>
        <taxon>Bacteria</taxon>
        <taxon>Bacillati</taxon>
        <taxon>Bacillota</taxon>
        <taxon>Bacilli</taxon>
        <taxon>Lactobacillales</taxon>
        <taxon>Lactobacillaceae</taxon>
        <taxon>Lactobacillus</taxon>
    </lineage>
</organism>
<dbReference type="AlphaFoldDB" id="A0A437SUJ1"/>
<dbReference type="Gene3D" id="3.30.1380.20">
    <property type="entry name" value="Trafficking protein particle complex subunit 3"/>
    <property type="match status" value="1"/>
</dbReference>
<dbReference type="RefSeq" id="WP_103660727.1">
    <property type="nucleotide sequence ID" value="NZ_ML136885.1"/>
</dbReference>
<name>A0A437SUJ1_9LACO</name>
<keyword evidence="2" id="KW-1185">Reference proteome</keyword>
<dbReference type="SUPFAM" id="SSF111126">
    <property type="entry name" value="Ligand-binding domain in the NO signalling and Golgi transport"/>
    <property type="match status" value="1"/>
</dbReference>
<comment type="caution">
    <text evidence="1">The sequence shown here is derived from an EMBL/GenBank/DDBJ whole genome shotgun (WGS) entry which is preliminary data.</text>
</comment>
<dbReference type="Pfam" id="PF10702">
    <property type="entry name" value="DUF2507"/>
    <property type="match status" value="1"/>
</dbReference>
<proteinExistence type="predicted"/>
<protein>
    <submittedName>
        <fullName evidence="1">DUF2507 domain-containing protein</fullName>
    </submittedName>
</protein>
<evidence type="ECO:0000313" key="2">
    <source>
        <dbReference type="Proteomes" id="UP000288291"/>
    </source>
</evidence>
<accession>A0A437SUJ1</accession>
<sequence length="140" mass="16278">MKDFMQDNTQKPNEHVYFVNQLYRDFLLPEILGDDTAAILYWAGKRISRHYDLSSFDDVVDFFNMAEFGQLEKIKERRASITFELSGQNVADRLDSDSREFSLESGILAEAVERETGRATESEITILNKEKKVQILTRFN</sequence>
<dbReference type="EMBL" id="RXIA01000017">
    <property type="protein sequence ID" value="RVU70550.1"/>
    <property type="molecule type" value="Genomic_DNA"/>
</dbReference>